<evidence type="ECO:0000313" key="4">
    <source>
        <dbReference type="Proteomes" id="UP000060043"/>
    </source>
</evidence>
<dbReference type="EMBL" id="CP013694">
    <property type="protein sequence ID" value="ALU29797.1"/>
    <property type="molecule type" value="Genomic_DNA"/>
</dbReference>
<dbReference type="GeneID" id="14552635"/>
<feature type="transmembrane region" description="Helical" evidence="1">
    <location>
        <begin position="64"/>
        <end position="84"/>
    </location>
</feature>
<feature type="transmembrane region" description="Helical" evidence="1">
    <location>
        <begin position="90"/>
        <end position="111"/>
    </location>
</feature>
<organism evidence="2 5">
    <name type="scientific">Sulfolobus acidocaldarius</name>
    <dbReference type="NCBI Taxonomy" id="2285"/>
    <lineage>
        <taxon>Archaea</taxon>
        <taxon>Thermoproteota</taxon>
        <taxon>Thermoprotei</taxon>
        <taxon>Sulfolobales</taxon>
        <taxon>Sulfolobaceae</taxon>
        <taxon>Sulfolobus</taxon>
    </lineage>
</organism>
<evidence type="ECO:0000313" key="3">
    <source>
        <dbReference type="EMBL" id="ALU32536.1"/>
    </source>
</evidence>
<dbReference type="EMBL" id="CP013695">
    <property type="protein sequence ID" value="ALU32536.1"/>
    <property type="molecule type" value="Genomic_DNA"/>
</dbReference>
<dbReference type="InterPro" id="IPR036259">
    <property type="entry name" value="MFS_trans_sf"/>
</dbReference>
<feature type="transmembrane region" description="Helical" evidence="1">
    <location>
        <begin position="356"/>
        <end position="373"/>
    </location>
</feature>
<dbReference type="InterPro" id="IPR011701">
    <property type="entry name" value="MFS"/>
</dbReference>
<dbReference type="InterPro" id="IPR052528">
    <property type="entry name" value="Sugar_transport-like"/>
</dbReference>
<dbReference type="Proteomes" id="UP000065473">
    <property type="component" value="Chromosome"/>
</dbReference>
<dbReference type="Gene3D" id="1.20.1250.20">
    <property type="entry name" value="MFS general substrate transporter like domains"/>
    <property type="match status" value="1"/>
</dbReference>
<feature type="transmembrane region" description="Helical" evidence="1">
    <location>
        <begin position="318"/>
        <end position="344"/>
    </location>
</feature>
<name>A0A0U3GI48_9CREN</name>
<dbReference type="STRING" id="1435377.SUSAZ_09650"/>
<dbReference type="OMA" id="FAWPLFP"/>
<feature type="transmembrane region" description="Helical" evidence="1">
    <location>
        <begin position="284"/>
        <end position="306"/>
    </location>
</feature>
<dbReference type="GO" id="GO:0022857">
    <property type="term" value="F:transmembrane transporter activity"/>
    <property type="evidence" value="ECO:0007669"/>
    <property type="project" value="InterPro"/>
</dbReference>
<dbReference type="RefSeq" id="WP_011278914.1">
    <property type="nucleotide sequence ID" value="NZ_BHWZ01000006.1"/>
</dbReference>
<feature type="transmembrane region" description="Helical" evidence="1">
    <location>
        <begin position="31"/>
        <end position="55"/>
    </location>
</feature>
<feature type="transmembrane region" description="Helical" evidence="1">
    <location>
        <begin position="123"/>
        <end position="145"/>
    </location>
</feature>
<dbReference type="PANTHER" id="PTHR23526:SF2">
    <property type="entry name" value="MAJOR FACILITATOR SUPERFAMILY (MFS) PROFILE DOMAIN-CONTAINING PROTEIN"/>
    <property type="match status" value="1"/>
</dbReference>
<dbReference type="PaxDb" id="1435377-SUSAZ_09650"/>
<keyword evidence="1" id="KW-1133">Transmembrane helix</keyword>
<dbReference type="OrthoDB" id="117970at2157"/>
<feature type="transmembrane region" description="Helical" evidence="1">
    <location>
        <begin position="151"/>
        <end position="170"/>
    </location>
</feature>
<dbReference type="SUPFAM" id="SSF103473">
    <property type="entry name" value="MFS general substrate transporter"/>
    <property type="match status" value="1"/>
</dbReference>
<dbReference type="Pfam" id="PF07690">
    <property type="entry name" value="MFS_1"/>
    <property type="match status" value="1"/>
</dbReference>
<dbReference type="Proteomes" id="UP000060043">
    <property type="component" value="Chromosome"/>
</dbReference>
<gene>
    <name evidence="2" type="ORF">ATY89_07495</name>
    <name evidence="3" type="ORF">ATZ20_10515</name>
</gene>
<reference evidence="4 5" key="1">
    <citation type="submission" date="2015-12" db="EMBL/GenBank/DDBJ databases">
        <title>A stable core within a dynamic pangenome in Sulfolobus acidocaldarius.</title>
        <authorList>
            <person name="Anderson R."/>
            <person name="Kouris A."/>
            <person name="Seward C."/>
            <person name="Campbell K."/>
            <person name="Whitaker R."/>
        </authorList>
    </citation>
    <scope>NUCLEOTIDE SEQUENCE [LARGE SCALE GENOMIC DNA]</scope>
    <source>
        <strain evidence="2 5">GG12-C01-09</strain>
        <strain evidence="3 4">NG05B_CO5_07</strain>
    </source>
</reference>
<keyword evidence="1" id="KW-0812">Transmembrane</keyword>
<dbReference type="PANTHER" id="PTHR23526">
    <property type="entry name" value="INTEGRAL MEMBRANE TRANSPORT PROTEIN-RELATED"/>
    <property type="match status" value="1"/>
</dbReference>
<keyword evidence="1" id="KW-0472">Membrane</keyword>
<feature type="transmembrane region" description="Helical" evidence="1">
    <location>
        <begin position="197"/>
        <end position="216"/>
    </location>
</feature>
<evidence type="ECO:0000256" key="1">
    <source>
        <dbReference type="SAM" id="Phobius"/>
    </source>
</evidence>
<evidence type="ECO:0000313" key="2">
    <source>
        <dbReference type="EMBL" id="ALU29797.1"/>
    </source>
</evidence>
<feature type="transmembrane region" description="Helical" evidence="1">
    <location>
        <begin position="7"/>
        <end position="25"/>
    </location>
</feature>
<feature type="transmembrane region" description="Helical" evidence="1">
    <location>
        <begin position="228"/>
        <end position="246"/>
    </location>
</feature>
<evidence type="ECO:0000313" key="5">
    <source>
        <dbReference type="Proteomes" id="UP000065473"/>
    </source>
</evidence>
<proteinExistence type="predicted"/>
<accession>A0A0U3GI48</accession>
<protein>
    <submittedName>
        <fullName evidence="2">MFS transporter</fullName>
    </submittedName>
</protein>
<feature type="transmembrane region" description="Helical" evidence="1">
    <location>
        <begin position="258"/>
        <end position="278"/>
    </location>
</feature>
<sequence length="382" mass="42153">MKPLKAYTFFANLASSLTSPFISFFVASNGIIGSVLAIATSAGTTFPGIAQYFLINLSIKAKKLLFWGTLAEGIIWLLIGLLALTNTFFVVLYVIITLIMGVTNFGWLLILDKISGTSRGLVLSQYNLYVYLAGLLATLFTGFVASSDINVLRFFFIASGLLYIYGAYVNSKIDIDVEFKSKSVSPMKVFKNSKLRNFLLANSLFTFTWAMAWPLFPLAQVYKFHLDSFEIAIINVIGNLSTVILQRIVGRLIDKHRVATMFFSRFALATFPLAYAFSTTPYEIYASSLVSGFTNSASVSLTAYILDVSDYQHKRTIIALYNMLAGLAALGGSLFSSFIFGLLLSYFSNMVTTIDVMLGSIGGLRIIASLLFLRVEEKIDKL</sequence>
<dbReference type="AlphaFoldDB" id="A0A0U3GI48"/>